<reference evidence="1" key="1">
    <citation type="journal article" date="2014" name="Front. Microbiol.">
        <title>High frequency of phylogenetically diverse reductive dehalogenase-homologous genes in deep subseafloor sedimentary metagenomes.</title>
        <authorList>
            <person name="Kawai M."/>
            <person name="Futagami T."/>
            <person name="Toyoda A."/>
            <person name="Takaki Y."/>
            <person name="Nishi S."/>
            <person name="Hori S."/>
            <person name="Arai W."/>
            <person name="Tsubouchi T."/>
            <person name="Morono Y."/>
            <person name="Uchiyama I."/>
            <person name="Ito T."/>
            <person name="Fujiyama A."/>
            <person name="Inagaki F."/>
            <person name="Takami H."/>
        </authorList>
    </citation>
    <scope>NUCLEOTIDE SEQUENCE</scope>
    <source>
        <strain evidence="1">Expedition CK06-06</strain>
    </source>
</reference>
<evidence type="ECO:0000313" key="1">
    <source>
        <dbReference type="EMBL" id="GAH59566.1"/>
    </source>
</evidence>
<dbReference type="EMBL" id="BARU01022684">
    <property type="protein sequence ID" value="GAH59566.1"/>
    <property type="molecule type" value="Genomic_DNA"/>
</dbReference>
<name>X1GNW1_9ZZZZ</name>
<comment type="caution">
    <text evidence="1">The sequence shown here is derived from an EMBL/GenBank/DDBJ whole genome shotgun (WGS) entry which is preliminary data.</text>
</comment>
<dbReference type="AlphaFoldDB" id="X1GNW1"/>
<gene>
    <name evidence="1" type="ORF">S03H2_36912</name>
</gene>
<sequence length="39" mass="4482">MANQEKLIDLVDKVKDNLLNIKVSYATIEKIGEYRGPVY</sequence>
<accession>X1GNW1</accession>
<proteinExistence type="predicted"/>
<organism evidence="1">
    <name type="scientific">marine sediment metagenome</name>
    <dbReference type="NCBI Taxonomy" id="412755"/>
    <lineage>
        <taxon>unclassified sequences</taxon>
        <taxon>metagenomes</taxon>
        <taxon>ecological metagenomes</taxon>
    </lineage>
</organism>
<protein>
    <submittedName>
        <fullName evidence="1">Uncharacterized protein</fullName>
    </submittedName>
</protein>